<gene>
    <name evidence="8" type="ORF">B0H17DRAFT_1160487</name>
</gene>
<comment type="subcellular location">
    <subcellularLocation>
        <location evidence="1">Mitochondrion</location>
    </subcellularLocation>
</comment>
<dbReference type="InterPro" id="IPR019192">
    <property type="entry name" value="Ribosomal_mL40"/>
</dbReference>
<evidence type="ECO:0000256" key="6">
    <source>
        <dbReference type="ARBA" id="ARBA00023274"/>
    </source>
</evidence>
<dbReference type="GO" id="GO:0005739">
    <property type="term" value="C:mitochondrion"/>
    <property type="evidence" value="ECO:0007669"/>
    <property type="project" value="UniProtKB-SubCell"/>
</dbReference>
<evidence type="ECO:0000256" key="3">
    <source>
        <dbReference type="ARBA" id="ARBA00022946"/>
    </source>
</evidence>
<dbReference type="Proteomes" id="UP001221757">
    <property type="component" value="Unassembled WGS sequence"/>
</dbReference>
<dbReference type="EMBL" id="JARKIE010000088">
    <property type="protein sequence ID" value="KAJ7687432.1"/>
    <property type="molecule type" value="Genomic_DNA"/>
</dbReference>
<dbReference type="AlphaFoldDB" id="A0AAD7GEN3"/>
<reference evidence="8" key="1">
    <citation type="submission" date="2023-03" db="EMBL/GenBank/DDBJ databases">
        <title>Massive genome expansion in bonnet fungi (Mycena s.s.) driven by repeated elements and novel gene families across ecological guilds.</title>
        <authorList>
            <consortium name="Lawrence Berkeley National Laboratory"/>
            <person name="Harder C.B."/>
            <person name="Miyauchi S."/>
            <person name="Viragh M."/>
            <person name="Kuo A."/>
            <person name="Thoen E."/>
            <person name="Andreopoulos B."/>
            <person name="Lu D."/>
            <person name="Skrede I."/>
            <person name="Drula E."/>
            <person name="Henrissat B."/>
            <person name="Morin E."/>
            <person name="Kohler A."/>
            <person name="Barry K."/>
            <person name="LaButti K."/>
            <person name="Morin E."/>
            <person name="Salamov A."/>
            <person name="Lipzen A."/>
            <person name="Mereny Z."/>
            <person name="Hegedus B."/>
            <person name="Baldrian P."/>
            <person name="Stursova M."/>
            <person name="Weitz H."/>
            <person name="Taylor A."/>
            <person name="Grigoriev I.V."/>
            <person name="Nagy L.G."/>
            <person name="Martin F."/>
            <person name="Kauserud H."/>
        </authorList>
    </citation>
    <scope>NUCLEOTIDE SEQUENCE</scope>
    <source>
        <strain evidence="8">CBHHK067</strain>
    </source>
</reference>
<dbReference type="GO" id="GO:0003735">
    <property type="term" value="F:structural constituent of ribosome"/>
    <property type="evidence" value="ECO:0007669"/>
    <property type="project" value="InterPro"/>
</dbReference>
<dbReference type="PANTHER" id="PTHR39150">
    <property type="entry name" value="54S RIBOSOMAL PROTEIN L28, MITOCHONDRIAL"/>
    <property type="match status" value="1"/>
</dbReference>
<keyword evidence="9" id="KW-1185">Reference proteome</keyword>
<comment type="caution">
    <text evidence="8">The sequence shown here is derived from an EMBL/GenBank/DDBJ whole genome shotgun (WGS) entry which is preliminary data.</text>
</comment>
<protein>
    <recommendedName>
        <fullName evidence="7">Large ribosomal subunit protein mL40</fullName>
    </recommendedName>
</protein>
<comment type="similarity">
    <text evidence="2">Belongs to the mitochondrion-specific ribosomal protein mL40 family.</text>
</comment>
<dbReference type="GO" id="GO:1990904">
    <property type="term" value="C:ribonucleoprotein complex"/>
    <property type="evidence" value="ECO:0007669"/>
    <property type="project" value="UniProtKB-KW"/>
</dbReference>
<evidence type="ECO:0000256" key="7">
    <source>
        <dbReference type="ARBA" id="ARBA00035192"/>
    </source>
</evidence>
<keyword evidence="4" id="KW-0689">Ribosomal protein</keyword>
<dbReference type="GO" id="GO:0032543">
    <property type="term" value="P:mitochondrial translation"/>
    <property type="evidence" value="ECO:0007669"/>
    <property type="project" value="InterPro"/>
</dbReference>
<accession>A0AAD7GEN3</accession>
<dbReference type="Gene3D" id="6.10.250.3440">
    <property type="match status" value="1"/>
</dbReference>
<evidence type="ECO:0000313" key="9">
    <source>
        <dbReference type="Proteomes" id="UP001221757"/>
    </source>
</evidence>
<evidence type="ECO:0000256" key="4">
    <source>
        <dbReference type="ARBA" id="ARBA00022980"/>
    </source>
</evidence>
<proteinExistence type="inferred from homology"/>
<evidence type="ECO:0000256" key="1">
    <source>
        <dbReference type="ARBA" id="ARBA00004173"/>
    </source>
</evidence>
<dbReference type="InterPro" id="IPR042831">
    <property type="entry name" value="Ribosomal_mL40_fung"/>
</dbReference>
<organism evidence="8 9">
    <name type="scientific">Mycena rosella</name>
    <name type="common">Pink bonnet</name>
    <name type="synonym">Agaricus rosellus</name>
    <dbReference type="NCBI Taxonomy" id="1033263"/>
    <lineage>
        <taxon>Eukaryota</taxon>
        <taxon>Fungi</taxon>
        <taxon>Dikarya</taxon>
        <taxon>Basidiomycota</taxon>
        <taxon>Agaricomycotina</taxon>
        <taxon>Agaricomycetes</taxon>
        <taxon>Agaricomycetidae</taxon>
        <taxon>Agaricales</taxon>
        <taxon>Marasmiineae</taxon>
        <taxon>Mycenaceae</taxon>
        <taxon>Mycena</taxon>
    </lineage>
</organism>
<dbReference type="PANTHER" id="PTHR39150:SF1">
    <property type="entry name" value="LARGE RIBOSOMAL SUBUNIT PROTEIN ML40"/>
    <property type="match status" value="1"/>
</dbReference>
<dbReference type="GO" id="GO:0005840">
    <property type="term" value="C:ribosome"/>
    <property type="evidence" value="ECO:0007669"/>
    <property type="project" value="UniProtKB-KW"/>
</dbReference>
<sequence>MSAFLAWCRPRAAPRVPAQVRQYAKPADAGLGDQRLTLIRRVLYPGNIRNKPTPTGTWRPDVRQTLQRAIPSRAWLLHRRHVRKRREAELARKYECMRAAMEELKNIDLKLYMEANEVEDPRRRSEVESGVMKGMPAMEARAVDARIRGLFPRELKIPADTPSKTGWNYQWKPIERPI</sequence>
<evidence type="ECO:0000256" key="5">
    <source>
        <dbReference type="ARBA" id="ARBA00023128"/>
    </source>
</evidence>
<keyword evidence="3" id="KW-0809">Transit peptide</keyword>
<evidence type="ECO:0000256" key="2">
    <source>
        <dbReference type="ARBA" id="ARBA00009360"/>
    </source>
</evidence>
<dbReference type="Pfam" id="PF09812">
    <property type="entry name" value="MRP-L28"/>
    <property type="match status" value="1"/>
</dbReference>
<name>A0AAD7GEN3_MYCRO</name>
<keyword evidence="5" id="KW-0496">Mitochondrion</keyword>
<evidence type="ECO:0000313" key="8">
    <source>
        <dbReference type="EMBL" id="KAJ7687432.1"/>
    </source>
</evidence>
<keyword evidence="6" id="KW-0687">Ribonucleoprotein</keyword>